<comment type="caution">
    <text evidence="1">The sequence shown here is derived from an EMBL/GenBank/DDBJ whole genome shotgun (WGS) entry which is preliminary data.</text>
</comment>
<accession>A0AAE0S1C1</accession>
<dbReference type="Proteomes" id="UP001195483">
    <property type="component" value="Unassembled WGS sequence"/>
</dbReference>
<dbReference type="EMBL" id="JAEAOA010001664">
    <property type="protein sequence ID" value="KAK3583150.1"/>
    <property type="molecule type" value="Genomic_DNA"/>
</dbReference>
<proteinExistence type="predicted"/>
<name>A0AAE0S1C1_9BIVA</name>
<dbReference type="AlphaFoldDB" id="A0AAE0S1C1"/>
<feature type="non-terminal residue" evidence="1">
    <location>
        <position position="1"/>
    </location>
</feature>
<evidence type="ECO:0000313" key="1">
    <source>
        <dbReference type="EMBL" id="KAK3583150.1"/>
    </source>
</evidence>
<protein>
    <submittedName>
        <fullName evidence="1">Uncharacterized protein</fullName>
    </submittedName>
</protein>
<reference evidence="1" key="3">
    <citation type="submission" date="2023-05" db="EMBL/GenBank/DDBJ databases">
        <authorList>
            <person name="Smith C.H."/>
        </authorList>
    </citation>
    <scope>NUCLEOTIDE SEQUENCE</scope>
    <source>
        <strain evidence="1">CHS0354</strain>
        <tissue evidence="1">Mantle</tissue>
    </source>
</reference>
<reference evidence="1" key="1">
    <citation type="journal article" date="2021" name="Genome Biol. Evol.">
        <title>A High-Quality Reference Genome for a Parasitic Bivalve with Doubly Uniparental Inheritance (Bivalvia: Unionida).</title>
        <authorList>
            <person name="Smith C.H."/>
        </authorList>
    </citation>
    <scope>NUCLEOTIDE SEQUENCE</scope>
    <source>
        <strain evidence="1">CHS0354</strain>
    </source>
</reference>
<evidence type="ECO:0000313" key="2">
    <source>
        <dbReference type="Proteomes" id="UP001195483"/>
    </source>
</evidence>
<sequence>HQQYGKSAEETELPGIYQNLKTAIALATIGSKVTGTRKRYLTETVNVENKREIKRENEESKIEKKEHDLKEMRKYLFEGDECLK</sequence>
<keyword evidence="2" id="KW-1185">Reference proteome</keyword>
<reference evidence="1" key="2">
    <citation type="journal article" date="2021" name="Genome Biol. Evol.">
        <title>Developing a high-quality reference genome for a parasitic bivalve with doubly uniparental inheritance (Bivalvia: Unionida).</title>
        <authorList>
            <person name="Smith C.H."/>
        </authorList>
    </citation>
    <scope>NUCLEOTIDE SEQUENCE</scope>
    <source>
        <strain evidence="1">CHS0354</strain>
        <tissue evidence="1">Mantle</tissue>
    </source>
</reference>
<organism evidence="1 2">
    <name type="scientific">Potamilus streckersoni</name>
    <dbReference type="NCBI Taxonomy" id="2493646"/>
    <lineage>
        <taxon>Eukaryota</taxon>
        <taxon>Metazoa</taxon>
        <taxon>Spiralia</taxon>
        <taxon>Lophotrochozoa</taxon>
        <taxon>Mollusca</taxon>
        <taxon>Bivalvia</taxon>
        <taxon>Autobranchia</taxon>
        <taxon>Heteroconchia</taxon>
        <taxon>Palaeoheterodonta</taxon>
        <taxon>Unionida</taxon>
        <taxon>Unionoidea</taxon>
        <taxon>Unionidae</taxon>
        <taxon>Ambleminae</taxon>
        <taxon>Lampsilini</taxon>
        <taxon>Potamilus</taxon>
    </lineage>
</organism>
<gene>
    <name evidence="1" type="ORF">CHS0354_027560</name>
</gene>